<gene>
    <name evidence="2" type="ORF">IMZ16_02535</name>
</gene>
<protein>
    <submittedName>
        <fullName evidence="2">Uma2 family endonuclease</fullName>
    </submittedName>
</protein>
<dbReference type="PANTHER" id="PTHR36558:SF1">
    <property type="entry name" value="RESTRICTION ENDONUCLEASE DOMAIN-CONTAINING PROTEIN-RELATED"/>
    <property type="match status" value="1"/>
</dbReference>
<dbReference type="InterPro" id="IPR012296">
    <property type="entry name" value="Nuclease_put_TT1808"/>
</dbReference>
<accession>A0A7M1T4X2</accession>
<proteinExistence type="predicted"/>
<dbReference type="AlphaFoldDB" id="A0A7M1T4X2"/>
<dbReference type="Proteomes" id="UP000593605">
    <property type="component" value="Chromosome"/>
</dbReference>
<dbReference type="InterPro" id="IPR008538">
    <property type="entry name" value="Uma2"/>
</dbReference>
<organism evidence="2 3">
    <name type="scientific">Cruoricaptor ignavus</name>
    <dbReference type="NCBI Taxonomy" id="1118202"/>
    <lineage>
        <taxon>Bacteria</taxon>
        <taxon>Pseudomonadati</taxon>
        <taxon>Bacteroidota</taxon>
        <taxon>Flavobacteriia</taxon>
        <taxon>Flavobacteriales</taxon>
        <taxon>Weeksellaceae</taxon>
        <taxon>Cruoricaptor</taxon>
    </lineage>
</organism>
<dbReference type="Pfam" id="PF05685">
    <property type="entry name" value="Uma2"/>
    <property type="match status" value="1"/>
</dbReference>
<dbReference type="RefSeq" id="WP_193440361.1">
    <property type="nucleotide sequence ID" value="NZ_CP063145.1"/>
</dbReference>
<dbReference type="Gene3D" id="3.90.1570.10">
    <property type="entry name" value="tt1808, chain A"/>
    <property type="match status" value="1"/>
</dbReference>
<dbReference type="SUPFAM" id="SSF52980">
    <property type="entry name" value="Restriction endonuclease-like"/>
    <property type="match status" value="1"/>
</dbReference>
<dbReference type="PANTHER" id="PTHR36558">
    <property type="entry name" value="GLR1098 PROTEIN"/>
    <property type="match status" value="1"/>
</dbReference>
<evidence type="ECO:0000313" key="2">
    <source>
        <dbReference type="EMBL" id="QOR74337.1"/>
    </source>
</evidence>
<dbReference type="CDD" id="cd06260">
    <property type="entry name" value="DUF820-like"/>
    <property type="match status" value="1"/>
</dbReference>
<keyword evidence="2" id="KW-0378">Hydrolase</keyword>
<reference evidence="2 3" key="1">
    <citation type="submission" date="2020-10" db="EMBL/GenBank/DDBJ databases">
        <title>Complete genome of Cruoricapor ignavus strain M1214 isolated from the blood culture of a febrile patient.</title>
        <authorList>
            <person name="Guglielmino C.J.D."/>
        </authorList>
    </citation>
    <scope>NUCLEOTIDE SEQUENCE [LARGE SCALE GENOMIC DNA]</scope>
    <source>
        <strain evidence="2 3">M1214</strain>
    </source>
</reference>
<keyword evidence="2" id="KW-0255">Endonuclease</keyword>
<dbReference type="InterPro" id="IPR011335">
    <property type="entry name" value="Restrct_endonuc-II-like"/>
</dbReference>
<feature type="domain" description="Putative restriction endonuclease" evidence="1">
    <location>
        <begin position="19"/>
        <end position="184"/>
    </location>
</feature>
<name>A0A7M1T4X2_9FLAO</name>
<keyword evidence="2" id="KW-0540">Nuclease</keyword>
<sequence>MEITSLNQLDLDKTYTYADYLLWKFQERVELLKGQIFKMSPAPSMKHQSISQIINFKLLRQFYDSGCAVFTAPFDVRLPSKSGDVFTVVQPDLCVICDKTKLDDKGCNGAPELIVEILSPGNSAKEMGIKFNLYEESGVQEYWLVQPAEKAILVYTLEEGKFIGLQPVTLGMTAKSRKFEGLEISADEVFRDF</sequence>
<dbReference type="EMBL" id="CP063145">
    <property type="protein sequence ID" value="QOR74337.1"/>
    <property type="molecule type" value="Genomic_DNA"/>
</dbReference>
<dbReference type="KEGG" id="civ:IMZ16_02535"/>
<evidence type="ECO:0000313" key="3">
    <source>
        <dbReference type="Proteomes" id="UP000593605"/>
    </source>
</evidence>
<evidence type="ECO:0000259" key="1">
    <source>
        <dbReference type="Pfam" id="PF05685"/>
    </source>
</evidence>
<dbReference type="GO" id="GO:0004519">
    <property type="term" value="F:endonuclease activity"/>
    <property type="evidence" value="ECO:0007669"/>
    <property type="project" value="UniProtKB-KW"/>
</dbReference>